<keyword evidence="9" id="KW-1185">Reference proteome</keyword>
<evidence type="ECO:0000256" key="4">
    <source>
        <dbReference type="ARBA" id="ARBA00022989"/>
    </source>
</evidence>
<dbReference type="PANTHER" id="PTHR30177:SF33">
    <property type="entry name" value="POSSIBLE OSMOPROTECTANT (GLYCINE BETAINE_CARNITINE_CHOLINE_L-PROLINE) TRANSPORT INTEGRAL MEMBRANE PROTEIN ABC TRANSPORTER PROZ"/>
    <property type="match status" value="1"/>
</dbReference>
<keyword evidence="5 6" id="KW-0472">Membrane</keyword>
<gene>
    <name evidence="8" type="ORF">ACFQDO_11040</name>
</gene>
<evidence type="ECO:0000256" key="3">
    <source>
        <dbReference type="ARBA" id="ARBA00022692"/>
    </source>
</evidence>
<evidence type="ECO:0000259" key="7">
    <source>
        <dbReference type="PROSITE" id="PS50928"/>
    </source>
</evidence>
<feature type="transmembrane region" description="Helical" evidence="6">
    <location>
        <begin position="66"/>
        <end position="92"/>
    </location>
</feature>
<dbReference type="RefSeq" id="WP_345715658.1">
    <property type="nucleotide sequence ID" value="NZ_BAABFP010000002.1"/>
</dbReference>
<reference evidence="9" key="1">
    <citation type="journal article" date="2019" name="Int. J. Syst. Evol. Microbiol.">
        <title>The Global Catalogue of Microorganisms (GCM) 10K type strain sequencing project: providing services to taxonomists for standard genome sequencing and annotation.</title>
        <authorList>
            <consortium name="The Broad Institute Genomics Platform"/>
            <consortium name="The Broad Institute Genome Sequencing Center for Infectious Disease"/>
            <person name="Wu L."/>
            <person name="Ma J."/>
        </authorList>
    </citation>
    <scope>NUCLEOTIDE SEQUENCE [LARGE SCALE GENOMIC DNA]</scope>
    <source>
        <strain evidence="9">KACC 14249</strain>
    </source>
</reference>
<evidence type="ECO:0000256" key="1">
    <source>
        <dbReference type="ARBA" id="ARBA00004141"/>
    </source>
</evidence>
<feature type="transmembrane region" description="Helical" evidence="6">
    <location>
        <begin position="138"/>
        <end position="159"/>
    </location>
</feature>
<feature type="transmembrane region" description="Helical" evidence="6">
    <location>
        <begin position="193"/>
        <end position="214"/>
    </location>
</feature>
<feature type="transmembrane region" description="Helical" evidence="6">
    <location>
        <begin position="33"/>
        <end position="54"/>
    </location>
</feature>
<feature type="transmembrane region" description="Helical" evidence="6">
    <location>
        <begin position="165"/>
        <end position="186"/>
    </location>
</feature>
<dbReference type="InterPro" id="IPR035906">
    <property type="entry name" value="MetI-like_sf"/>
</dbReference>
<feature type="transmembrane region" description="Helical" evidence="6">
    <location>
        <begin position="98"/>
        <end position="117"/>
    </location>
</feature>
<dbReference type="InterPro" id="IPR051204">
    <property type="entry name" value="ABC_transp_perm/SBD"/>
</dbReference>
<dbReference type="EMBL" id="JBHSRD010000004">
    <property type="protein sequence ID" value="MFC6007663.1"/>
    <property type="molecule type" value="Genomic_DNA"/>
</dbReference>
<evidence type="ECO:0000313" key="9">
    <source>
        <dbReference type="Proteomes" id="UP001596189"/>
    </source>
</evidence>
<dbReference type="Proteomes" id="UP001596189">
    <property type="component" value="Unassembled WGS sequence"/>
</dbReference>
<dbReference type="PROSITE" id="PS50928">
    <property type="entry name" value="ABC_TM1"/>
    <property type="match status" value="1"/>
</dbReference>
<evidence type="ECO:0000256" key="6">
    <source>
        <dbReference type="RuleBase" id="RU363032"/>
    </source>
</evidence>
<proteinExistence type="inferred from homology"/>
<comment type="caution">
    <text evidence="8">The sequence shown here is derived from an EMBL/GenBank/DDBJ whole genome shotgun (WGS) entry which is preliminary data.</text>
</comment>
<feature type="domain" description="ABC transmembrane type-1" evidence="7">
    <location>
        <begin position="31"/>
        <end position="211"/>
    </location>
</feature>
<dbReference type="PANTHER" id="PTHR30177">
    <property type="entry name" value="GLYCINE BETAINE/L-PROLINE TRANSPORT SYSTEM PERMEASE PROTEIN PROW"/>
    <property type="match status" value="1"/>
</dbReference>
<dbReference type="Pfam" id="PF00528">
    <property type="entry name" value="BPD_transp_1"/>
    <property type="match status" value="1"/>
</dbReference>
<accession>A0ABW1JG02</accession>
<comment type="subcellular location">
    <subcellularLocation>
        <location evidence="6">Cell membrane</location>
        <topology evidence="6">Multi-pass membrane protein</topology>
    </subcellularLocation>
    <subcellularLocation>
        <location evidence="1">Membrane</location>
        <topology evidence="1">Multi-pass membrane protein</topology>
    </subcellularLocation>
</comment>
<dbReference type="SUPFAM" id="SSF161098">
    <property type="entry name" value="MetI-like"/>
    <property type="match status" value="1"/>
</dbReference>
<evidence type="ECO:0000256" key="2">
    <source>
        <dbReference type="ARBA" id="ARBA00022448"/>
    </source>
</evidence>
<dbReference type="Gene3D" id="1.10.3720.10">
    <property type="entry name" value="MetI-like"/>
    <property type="match status" value="1"/>
</dbReference>
<dbReference type="InterPro" id="IPR000515">
    <property type="entry name" value="MetI-like"/>
</dbReference>
<comment type="similarity">
    <text evidence="6">Belongs to the binding-protein-dependent transport system permease family.</text>
</comment>
<organism evidence="8 9">
    <name type="scientific">Angustibacter luteus</name>
    <dbReference type="NCBI Taxonomy" id="658456"/>
    <lineage>
        <taxon>Bacteria</taxon>
        <taxon>Bacillati</taxon>
        <taxon>Actinomycetota</taxon>
        <taxon>Actinomycetes</taxon>
        <taxon>Kineosporiales</taxon>
        <taxon>Kineosporiaceae</taxon>
    </lineage>
</organism>
<sequence>MNADGGVVTDTVRWFNDPLNWQGPDGVWHLTAVHLWITFAAVLLAAVVSLPLGVWMGHRSRGGGIVVVIANLSRAVPTLALLTLFAVANLGFGNRPTILALAVFAVPPLLANAYIGVAEVDRDAKDAARGMGMSGMQVLRVVELPLAVPLIAAGLRTAVVQVCATASLAALVAGGGLGVLINLGFSQRRFEQVLAGGLLIALLCLVLEGLLALLQRAVTPEAFRRSSAS</sequence>
<keyword evidence="2 6" id="KW-0813">Transport</keyword>
<evidence type="ECO:0000313" key="8">
    <source>
        <dbReference type="EMBL" id="MFC6007663.1"/>
    </source>
</evidence>
<keyword evidence="4 6" id="KW-1133">Transmembrane helix</keyword>
<dbReference type="CDD" id="cd06261">
    <property type="entry name" value="TM_PBP2"/>
    <property type="match status" value="1"/>
</dbReference>
<evidence type="ECO:0000256" key="5">
    <source>
        <dbReference type="ARBA" id="ARBA00023136"/>
    </source>
</evidence>
<protein>
    <submittedName>
        <fullName evidence="8">ABC transporter permease</fullName>
    </submittedName>
</protein>
<keyword evidence="3 6" id="KW-0812">Transmembrane</keyword>
<name>A0ABW1JG02_9ACTN</name>